<dbReference type="NCBIfam" id="TIGR02138">
    <property type="entry name" value="phosphate_pstC"/>
    <property type="match status" value="1"/>
</dbReference>
<dbReference type="InterPro" id="IPR051124">
    <property type="entry name" value="Phosphate_Transport_Permease"/>
</dbReference>
<keyword evidence="12" id="KW-1185">Reference proteome</keyword>
<feature type="transmembrane region" description="Helical" evidence="8">
    <location>
        <begin position="73"/>
        <end position="106"/>
    </location>
</feature>
<dbReference type="GO" id="GO:0005315">
    <property type="term" value="F:phosphate transmembrane transporter activity"/>
    <property type="evidence" value="ECO:0007669"/>
    <property type="project" value="InterPro"/>
</dbReference>
<sequence>MMNKNSKLNRIKNEYIGRTFSTICGYLIVILTLAIIFFVASKGLTTFIKDGHSLVKFLFNAEWKPDAEIPKFGALIFLLGSTAVSVGAVIISAPISIALAIFMNLISPKLGSRVLQPAMELFVGIPSVVYGWIGITILVPALKAAFGGIGFSLIAGILVLSIMILPTITSIASDAIKTIPRQYIEASYGLGATRWQTIVKVIVPAAKNGILTGVVLGIARAFGEALAVQMVIGNSIKIPQGIYDTTSTLTSIITMDMANTIFGSEWNNALWSLSFLLLVVSFIFILIIRAIGKRGEV</sequence>
<feature type="transmembrane region" description="Helical" evidence="8">
    <location>
        <begin position="269"/>
        <end position="291"/>
    </location>
</feature>
<gene>
    <name evidence="11" type="primary">pstC</name>
    <name evidence="11" type="ORF">CLHOM_10940</name>
</gene>
<dbReference type="InterPro" id="IPR000515">
    <property type="entry name" value="MetI-like"/>
</dbReference>
<organism evidence="11 12">
    <name type="scientific">Clostridium homopropionicum DSM 5847</name>
    <dbReference type="NCBI Taxonomy" id="1121318"/>
    <lineage>
        <taxon>Bacteria</taxon>
        <taxon>Bacillati</taxon>
        <taxon>Bacillota</taxon>
        <taxon>Clostridia</taxon>
        <taxon>Eubacteriales</taxon>
        <taxon>Clostridiaceae</taxon>
        <taxon>Clostridium</taxon>
    </lineage>
</organism>
<evidence type="ECO:0000256" key="6">
    <source>
        <dbReference type="ARBA" id="ARBA00022989"/>
    </source>
</evidence>
<reference evidence="12" key="1">
    <citation type="submission" date="2015-08" db="EMBL/GenBank/DDBJ databases">
        <title>Genome sequence of the strict anaerobe Clostridium homopropionicum LuHBu1 (DSM 5847T).</title>
        <authorList>
            <person name="Poehlein A."/>
            <person name="Beck M."/>
            <person name="Schiel-Bengelsdorf B."/>
            <person name="Bengelsdorf F.R."/>
            <person name="Daniel R."/>
            <person name="Duerre P."/>
        </authorList>
    </citation>
    <scope>NUCLEOTIDE SEQUENCE [LARGE SCALE GENOMIC DNA]</scope>
    <source>
        <strain evidence="12">DSM 5847</strain>
    </source>
</reference>
<dbReference type="EMBL" id="LHUR01000013">
    <property type="protein sequence ID" value="KOA20506.1"/>
    <property type="molecule type" value="Genomic_DNA"/>
</dbReference>
<dbReference type="InterPro" id="IPR035906">
    <property type="entry name" value="MetI-like_sf"/>
</dbReference>
<dbReference type="STRING" id="36844.SAMN04488501_10899"/>
<protein>
    <recommendedName>
        <fullName evidence="9">Phosphate transport system permease protein</fullName>
    </recommendedName>
</protein>
<dbReference type="Pfam" id="PF00528">
    <property type="entry name" value="BPD_transp_1"/>
    <property type="match status" value="1"/>
</dbReference>
<comment type="subcellular location">
    <subcellularLocation>
        <location evidence="1 8">Cell membrane</location>
        <topology evidence="1 8">Multi-pass membrane protein</topology>
    </subcellularLocation>
</comment>
<dbReference type="PATRIC" id="fig|1121318.3.peg.1102"/>
<dbReference type="Gene3D" id="1.10.3720.10">
    <property type="entry name" value="MetI-like"/>
    <property type="match status" value="1"/>
</dbReference>
<evidence type="ECO:0000256" key="5">
    <source>
        <dbReference type="ARBA" id="ARBA00022692"/>
    </source>
</evidence>
<evidence type="ECO:0000256" key="3">
    <source>
        <dbReference type="ARBA" id="ARBA00022448"/>
    </source>
</evidence>
<dbReference type="SUPFAM" id="SSF161098">
    <property type="entry name" value="MetI-like"/>
    <property type="match status" value="1"/>
</dbReference>
<dbReference type="GO" id="GO:0005886">
    <property type="term" value="C:plasma membrane"/>
    <property type="evidence" value="ECO:0007669"/>
    <property type="project" value="UniProtKB-SubCell"/>
</dbReference>
<evidence type="ECO:0000259" key="10">
    <source>
        <dbReference type="PROSITE" id="PS50928"/>
    </source>
</evidence>
<feature type="transmembrane region" description="Helical" evidence="8">
    <location>
        <begin position="210"/>
        <end position="232"/>
    </location>
</feature>
<evidence type="ECO:0000256" key="4">
    <source>
        <dbReference type="ARBA" id="ARBA00022475"/>
    </source>
</evidence>
<keyword evidence="4 9" id="KW-1003">Cell membrane</keyword>
<evidence type="ECO:0000256" key="2">
    <source>
        <dbReference type="ARBA" id="ARBA00007069"/>
    </source>
</evidence>
<feature type="domain" description="ABC transmembrane type-1" evidence="10">
    <location>
        <begin position="78"/>
        <end position="288"/>
    </location>
</feature>
<feature type="transmembrane region" description="Helical" evidence="8">
    <location>
        <begin position="145"/>
        <end position="168"/>
    </location>
</feature>
<dbReference type="AlphaFoldDB" id="A0A0L6ZC12"/>
<feature type="transmembrane region" description="Helical" evidence="8">
    <location>
        <begin position="118"/>
        <end position="139"/>
    </location>
</feature>
<proteinExistence type="inferred from homology"/>
<feature type="transmembrane region" description="Helical" evidence="8">
    <location>
        <begin position="20"/>
        <end position="40"/>
    </location>
</feature>
<dbReference type="PROSITE" id="PS50928">
    <property type="entry name" value="ABC_TM1"/>
    <property type="match status" value="1"/>
</dbReference>
<keyword evidence="5 8" id="KW-0812">Transmembrane</keyword>
<keyword evidence="6 8" id="KW-1133">Transmembrane helix</keyword>
<comment type="similarity">
    <text evidence="2 9">Belongs to the binding-protein-dependent transport system permease family. CysTW subfamily.</text>
</comment>
<name>A0A0L6ZC12_9CLOT</name>
<evidence type="ECO:0000256" key="9">
    <source>
        <dbReference type="RuleBase" id="RU363054"/>
    </source>
</evidence>
<evidence type="ECO:0000256" key="7">
    <source>
        <dbReference type="ARBA" id="ARBA00023136"/>
    </source>
</evidence>
<evidence type="ECO:0000313" key="12">
    <source>
        <dbReference type="Proteomes" id="UP000037043"/>
    </source>
</evidence>
<keyword evidence="7 8" id="KW-0472">Membrane</keyword>
<keyword evidence="3 8" id="KW-0813">Transport</keyword>
<dbReference type="Proteomes" id="UP000037043">
    <property type="component" value="Unassembled WGS sequence"/>
</dbReference>
<dbReference type="CDD" id="cd06261">
    <property type="entry name" value="TM_PBP2"/>
    <property type="match status" value="1"/>
</dbReference>
<dbReference type="InterPro" id="IPR011864">
    <property type="entry name" value="Phosphate_PstC"/>
</dbReference>
<keyword evidence="9" id="KW-0592">Phosphate transport</keyword>
<dbReference type="PANTHER" id="PTHR30425">
    <property type="entry name" value="PHOSPHATE TRANSPORT SYSTEM PERMEASE PROTEIN PST"/>
    <property type="match status" value="1"/>
</dbReference>
<comment type="caution">
    <text evidence="11">The sequence shown here is derived from an EMBL/GenBank/DDBJ whole genome shotgun (WGS) entry which is preliminary data.</text>
</comment>
<dbReference type="GO" id="GO:0006817">
    <property type="term" value="P:phosphate ion transport"/>
    <property type="evidence" value="ECO:0007669"/>
    <property type="project" value="UniProtKB-KW"/>
</dbReference>
<evidence type="ECO:0000313" key="11">
    <source>
        <dbReference type="EMBL" id="KOA20506.1"/>
    </source>
</evidence>
<accession>A0A0L6ZC12</accession>
<evidence type="ECO:0000256" key="1">
    <source>
        <dbReference type="ARBA" id="ARBA00004651"/>
    </source>
</evidence>
<dbReference type="PANTHER" id="PTHR30425:SF2">
    <property type="entry name" value="ABC TRANSPORTER PERMEASE PROTEIN YQGH-RELATED"/>
    <property type="match status" value="1"/>
</dbReference>
<comment type="function">
    <text evidence="9">Part of the binding-protein-dependent transport system for phosphate; probably responsible for the translocation of the substrate across the membrane.</text>
</comment>
<evidence type="ECO:0000256" key="8">
    <source>
        <dbReference type="RuleBase" id="RU363032"/>
    </source>
</evidence>